<sequence length="196" mass="22467">MKKVFFLLLDEYADWEGAYLASSLNQKEDWSVYTISLEQIVRSIGGFKTTVDYIIGSEPDHFDLLVMIGGNSWGDDSKKLLHFVENTFRQNIPVAAICGAVDYLAKNGLLNHHSHTGNSADLWRDDEHYEPTCEFIENQAVRDKQLVTANGTAPIEFTSLTLEMIEFDTPENIEKIIFMNRYGFYEYCHKYGNPYA</sequence>
<protein>
    <submittedName>
        <fullName evidence="2">Glutamine amidotransferase</fullName>
    </submittedName>
</protein>
<feature type="domain" description="DJ-1/PfpI" evidence="1">
    <location>
        <begin position="2"/>
        <end position="163"/>
    </location>
</feature>
<dbReference type="Gene3D" id="3.40.50.880">
    <property type="match status" value="1"/>
</dbReference>
<keyword evidence="2" id="KW-0315">Glutamine amidotransferase</keyword>
<dbReference type="RefSeq" id="WP_099727531.1">
    <property type="nucleotide sequence ID" value="NZ_PEKP01000012.1"/>
</dbReference>
<organism evidence="2 3">
    <name type="scientific">Bacillus pumilus</name>
    <name type="common">Bacillus mesentericus</name>
    <dbReference type="NCBI Taxonomy" id="1408"/>
    <lineage>
        <taxon>Bacteria</taxon>
        <taxon>Bacillati</taxon>
        <taxon>Bacillota</taxon>
        <taxon>Bacilli</taxon>
        <taxon>Bacillales</taxon>
        <taxon>Bacillaceae</taxon>
        <taxon>Bacillus</taxon>
    </lineage>
</organism>
<dbReference type="InterPro" id="IPR050325">
    <property type="entry name" value="Prot/Nucl_acid_deglycase"/>
</dbReference>
<reference evidence="2 3" key="1">
    <citation type="submission" date="2017-11" db="EMBL/GenBank/DDBJ databases">
        <title>Draft genome sequence of Bacillus pumilus 51_5il from lake Gorkoye (Russia: Novosibirsk region).</title>
        <authorList>
            <person name="Shipova A.A."/>
            <person name="Rozanov A.S."/>
            <person name="Bryanskaya A.V."/>
            <person name="Peltek S.E."/>
        </authorList>
    </citation>
    <scope>NUCLEOTIDE SEQUENCE [LARGE SCALE GENOMIC DNA]</scope>
    <source>
        <strain evidence="2 3">51_5il</strain>
    </source>
</reference>
<proteinExistence type="predicted"/>
<evidence type="ECO:0000259" key="1">
    <source>
        <dbReference type="Pfam" id="PF01965"/>
    </source>
</evidence>
<dbReference type="PANTHER" id="PTHR48094">
    <property type="entry name" value="PROTEIN/NUCLEIC ACID DEGLYCASE DJ-1-RELATED"/>
    <property type="match status" value="1"/>
</dbReference>
<dbReference type="Proteomes" id="UP000230768">
    <property type="component" value="Unassembled WGS sequence"/>
</dbReference>
<comment type="caution">
    <text evidence="2">The sequence shown here is derived from an EMBL/GenBank/DDBJ whole genome shotgun (WGS) entry which is preliminary data.</text>
</comment>
<evidence type="ECO:0000313" key="2">
    <source>
        <dbReference type="EMBL" id="PIK26786.1"/>
    </source>
</evidence>
<dbReference type="EMBL" id="PEKP01000012">
    <property type="protein sequence ID" value="PIK26786.1"/>
    <property type="molecule type" value="Genomic_DNA"/>
</dbReference>
<dbReference type="PANTHER" id="PTHR48094:SF19">
    <property type="entry name" value="DJ-1_PFPI DOMAIN-CONTAINING PROTEIN"/>
    <property type="match status" value="1"/>
</dbReference>
<dbReference type="Pfam" id="PF01965">
    <property type="entry name" value="DJ-1_PfpI"/>
    <property type="match status" value="1"/>
</dbReference>
<dbReference type="InterPro" id="IPR002818">
    <property type="entry name" value="DJ-1/PfpI"/>
</dbReference>
<accession>A0A2G8ITC6</accession>
<name>A0A2G8ITC6_BACPU</name>
<keyword evidence="2" id="KW-0808">Transferase</keyword>
<dbReference type="AlphaFoldDB" id="A0A2G8ITC6"/>
<dbReference type="CDD" id="cd03140">
    <property type="entry name" value="GATase1_PfpI_3"/>
    <property type="match status" value="1"/>
</dbReference>
<evidence type="ECO:0000313" key="3">
    <source>
        <dbReference type="Proteomes" id="UP000230768"/>
    </source>
</evidence>
<dbReference type="InterPro" id="IPR029062">
    <property type="entry name" value="Class_I_gatase-like"/>
</dbReference>
<gene>
    <name evidence="2" type="ORF">CTV99_10595</name>
</gene>
<dbReference type="GO" id="GO:0016740">
    <property type="term" value="F:transferase activity"/>
    <property type="evidence" value="ECO:0007669"/>
    <property type="project" value="UniProtKB-KW"/>
</dbReference>
<dbReference type="GO" id="GO:0005737">
    <property type="term" value="C:cytoplasm"/>
    <property type="evidence" value="ECO:0007669"/>
    <property type="project" value="TreeGrafter"/>
</dbReference>
<dbReference type="SUPFAM" id="SSF52317">
    <property type="entry name" value="Class I glutamine amidotransferase-like"/>
    <property type="match status" value="1"/>
</dbReference>